<keyword evidence="3" id="KW-1185">Reference proteome</keyword>
<dbReference type="RefSeq" id="XP_062683751.1">
    <property type="nucleotide sequence ID" value="XM_062830344.1"/>
</dbReference>
<gene>
    <name evidence="2" type="ORF">B0H65DRAFT_567025</name>
</gene>
<reference evidence="2" key="2">
    <citation type="submission" date="2023-06" db="EMBL/GenBank/DDBJ databases">
        <authorList>
            <consortium name="Lawrence Berkeley National Laboratory"/>
            <person name="Haridas S."/>
            <person name="Hensen N."/>
            <person name="Bonometti L."/>
            <person name="Westerberg I."/>
            <person name="Brannstrom I.O."/>
            <person name="Guillou S."/>
            <person name="Cros-Aarteil S."/>
            <person name="Calhoun S."/>
            <person name="Kuo A."/>
            <person name="Mondo S."/>
            <person name="Pangilinan J."/>
            <person name="Riley R."/>
            <person name="Labutti K."/>
            <person name="Andreopoulos B."/>
            <person name="Lipzen A."/>
            <person name="Chen C."/>
            <person name="Yanf M."/>
            <person name="Daum C."/>
            <person name="Ng V."/>
            <person name="Clum A."/>
            <person name="Steindorff A."/>
            <person name="Ohm R."/>
            <person name="Martin F."/>
            <person name="Silar P."/>
            <person name="Natvig D."/>
            <person name="Lalanne C."/>
            <person name="Gautier V."/>
            <person name="Ament-Velasquez S.L."/>
            <person name="Kruys A."/>
            <person name="Hutchinson M.I."/>
            <person name="Powell A.J."/>
            <person name="Barry K."/>
            <person name="Miller A.N."/>
            <person name="Grigoriev I.V."/>
            <person name="Debuchy R."/>
            <person name="Gladieux P."/>
            <person name="Thoren M.H."/>
            <person name="Johannesson H."/>
        </authorList>
    </citation>
    <scope>NUCLEOTIDE SEQUENCE</scope>
    <source>
        <strain evidence="2">CBS 560.94</strain>
    </source>
</reference>
<sequence>MLNPLLISHTLLATTILQLLPISVAAIPTVPKSTTNRAPFNSANEGPIHDYTIEPITFQIPTSPSLNSPTINVTGTIQQAIQAAEKVNPAWRSDFAQATIQKFKSQNLLAAVEVDHWDCSTGAPTGYNDVSESLWAVALTKGKPSLGPGRCGRGLARKELDSYGTITNAAYEILDNCPVSDEALGPKRLIHGQVYLVGEWHVVIGGDEC</sequence>
<organism evidence="2 3">
    <name type="scientific">Neurospora tetraspora</name>
    <dbReference type="NCBI Taxonomy" id="94610"/>
    <lineage>
        <taxon>Eukaryota</taxon>
        <taxon>Fungi</taxon>
        <taxon>Dikarya</taxon>
        <taxon>Ascomycota</taxon>
        <taxon>Pezizomycotina</taxon>
        <taxon>Sordariomycetes</taxon>
        <taxon>Sordariomycetidae</taxon>
        <taxon>Sordariales</taxon>
        <taxon>Sordariaceae</taxon>
        <taxon>Neurospora</taxon>
    </lineage>
</organism>
<reference evidence="2" key="1">
    <citation type="journal article" date="2023" name="Mol. Phylogenet. Evol.">
        <title>Genome-scale phylogeny and comparative genomics of the fungal order Sordariales.</title>
        <authorList>
            <person name="Hensen N."/>
            <person name="Bonometti L."/>
            <person name="Westerberg I."/>
            <person name="Brannstrom I.O."/>
            <person name="Guillou S."/>
            <person name="Cros-Aarteil S."/>
            <person name="Calhoun S."/>
            <person name="Haridas S."/>
            <person name="Kuo A."/>
            <person name="Mondo S."/>
            <person name="Pangilinan J."/>
            <person name="Riley R."/>
            <person name="LaButti K."/>
            <person name="Andreopoulos B."/>
            <person name="Lipzen A."/>
            <person name="Chen C."/>
            <person name="Yan M."/>
            <person name="Daum C."/>
            <person name="Ng V."/>
            <person name="Clum A."/>
            <person name="Steindorff A."/>
            <person name="Ohm R.A."/>
            <person name="Martin F."/>
            <person name="Silar P."/>
            <person name="Natvig D.O."/>
            <person name="Lalanne C."/>
            <person name="Gautier V."/>
            <person name="Ament-Velasquez S.L."/>
            <person name="Kruys A."/>
            <person name="Hutchinson M.I."/>
            <person name="Powell A.J."/>
            <person name="Barry K."/>
            <person name="Miller A.N."/>
            <person name="Grigoriev I.V."/>
            <person name="Debuchy R."/>
            <person name="Gladieux P."/>
            <person name="Hiltunen Thoren M."/>
            <person name="Johannesson H."/>
        </authorList>
    </citation>
    <scope>NUCLEOTIDE SEQUENCE</scope>
    <source>
        <strain evidence="2">CBS 560.94</strain>
    </source>
</reference>
<dbReference type="PANTHER" id="PTHR35605">
    <property type="entry name" value="ECP2 EFFECTOR PROTEIN DOMAIN-CONTAINING PROTEIN-RELATED"/>
    <property type="match status" value="1"/>
</dbReference>
<comment type="caution">
    <text evidence="2">The sequence shown here is derived from an EMBL/GenBank/DDBJ whole genome shotgun (WGS) entry which is preliminary data.</text>
</comment>
<evidence type="ECO:0008006" key="4">
    <source>
        <dbReference type="Google" id="ProtNLM"/>
    </source>
</evidence>
<feature type="chain" id="PRO_5042168678" description="Ecp2 effector protein domain-containing protein" evidence="1">
    <location>
        <begin position="27"/>
        <end position="209"/>
    </location>
</feature>
<accession>A0AAE0MTZ8</accession>
<feature type="signal peptide" evidence="1">
    <location>
        <begin position="1"/>
        <end position="26"/>
    </location>
</feature>
<name>A0AAE0MTZ8_9PEZI</name>
<evidence type="ECO:0000256" key="1">
    <source>
        <dbReference type="SAM" id="SignalP"/>
    </source>
</evidence>
<proteinExistence type="predicted"/>
<dbReference type="EMBL" id="JAUEPP010000002">
    <property type="protein sequence ID" value="KAK3350456.1"/>
    <property type="molecule type" value="Genomic_DNA"/>
</dbReference>
<evidence type="ECO:0000313" key="3">
    <source>
        <dbReference type="Proteomes" id="UP001278500"/>
    </source>
</evidence>
<protein>
    <recommendedName>
        <fullName evidence="4">Ecp2 effector protein domain-containing protein</fullName>
    </recommendedName>
</protein>
<dbReference type="PANTHER" id="PTHR35605:SF1">
    <property type="entry name" value="ECP2 EFFECTOR PROTEIN DOMAIN-CONTAINING PROTEIN-RELATED"/>
    <property type="match status" value="1"/>
</dbReference>
<dbReference type="AlphaFoldDB" id="A0AAE0MTZ8"/>
<keyword evidence="1" id="KW-0732">Signal</keyword>
<dbReference type="GeneID" id="87867498"/>
<evidence type="ECO:0000313" key="2">
    <source>
        <dbReference type="EMBL" id="KAK3350456.1"/>
    </source>
</evidence>
<dbReference type="Proteomes" id="UP001278500">
    <property type="component" value="Unassembled WGS sequence"/>
</dbReference>